<gene>
    <name evidence="2" type="ORF">HK100_010199</name>
</gene>
<comment type="caution">
    <text evidence="2">The sequence shown here is derived from an EMBL/GenBank/DDBJ whole genome shotgun (WGS) entry which is preliminary data.</text>
</comment>
<feature type="compositionally biased region" description="Polar residues" evidence="1">
    <location>
        <begin position="212"/>
        <end position="221"/>
    </location>
</feature>
<feature type="compositionally biased region" description="Acidic residues" evidence="1">
    <location>
        <begin position="224"/>
        <end position="233"/>
    </location>
</feature>
<name>A0AAD5SMK3_9FUNG</name>
<accession>A0AAD5SMK3</accession>
<keyword evidence="3" id="KW-1185">Reference proteome</keyword>
<dbReference type="AlphaFoldDB" id="A0AAD5SMK3"/>
<feature type="compositionally biased region" description="Basic and acidic residues" evidence="1">
    <location>
        <begin position="1"/>
        <end position="17"/>
    </location>
</feature>
<proteinExistence type="predicted"/>
<feature type="compositionally biased region" description="Polar residues" evidence="1">
    <location>
        <begin position="264"/>
        <end position="273"/>
    </location>
</feature>
<evidence type="ECO:0000256" key="1">
    <source>
        <dbReference type="SAM" id="MobiDB-lite"/>
    </source>
</evidence>
<evidence type="ECO:0000313" key="2">
    <source>
        <dbReference type="EMBL" id="KAJ3080240.1"/>
    </source>
</evidence>
<evidence type="ECO:0000313" key="3">
    <source>
        <dbReference type="Proteomes" id="UP001211907"/>
    </source>
</evidence>
<reference evidence="2" key="1">
    <citation type="submission" date="2020-05" db="EMBL/GenBank/DDBJ databases">
        <title>Phylogenomic resolution of chytrid fungi.</title>
        <authorList>
            <person name="Stajich J.E."/>
            <person name="Amses K."/>
            <person name="Simmons R."/>
            <person name="Seto K."/>
            <person name="Myers J."/>
            <person name="Bonds A."/>
            <person name="Quandt C.A."/>
            <person name="Barry K."/>
            <person name="Liu P."/>
            <person name="Grigoriev I."/>
            <person name="Longcore J.E."/>
            <person name="James T.Y."/>
        </authorList>
    </citation>
    <scope>NUCLEOTIDE SEQUENCE</scope>
    <source>
        <strain evidence="2">JEL0513</strain>
    </source>
</reference>
<dbReference type="EMBL" id="JADGJH010005531">
    <property type="protein sequence ID" value="KAJ3080240.1"/>
    <property type="molecule type" value="Genomic_DNA"/>
</dbReference>
<feature type="region of interest" description="Disordered" evidence="1">
    <location>
        <begin position="161"/>
        <end position="180"/>
    </location>
</feature>
<feature type="compositionally biased region" description="Polar residues" evidence="1">
    <location>
        <begin position="237"/>
        <end position="252"/>
    </location>
</feature>
<sequence>QDKNAQRINDLARRLHEEEEESYKSGKKKTRDLVTLQESLAVRVSYAEEIKRLTNENARLADKLTFNSVDLILNTCSAAVGIQMEQYDVIIDGLKKIDLFETGDYKQIRDNSKEAIQRILSPATMSRQAHQPVSSPDQLIHHLPTPDPELEQVVIAAIPEPLPRSKSLDPSKKSITPTPKPAVIKAAPQVAKAIAAFESRSSPIPAPLLSPTDGNGPSSQTDVDYVDEDDGIDPLDSISNIAPQETELSSIYPTAPAPRGVPMPSSTPATRTTAGIPAKKSRFPLFGGNK</sequence>
<feature type="non-terminal residue" evidence="2">
    <location>
        <position position="290"/>
    </location>
</feature>
<protein>
    <submittedName>
        <fullName evidence="2">Uncharacterized protein</fullName>
    </submittedName>
</protein>
<organism evidence="2 3">
    <name type="scientific">Physocladia obscura</name>
    <dbReference type="NCBI Taxonomy" id="109957"/>
    <lineage>
        <taxon>Eukaryota</taxon>
        <taxon>Fungi</taxon>
        <taxon>Fungi incertae sedis</taxon>
        <taxon>Chytridiomycota</taxon>
        <taxon>Chytridiomycota incertae sedis</taxon>
        <taxon>Chytridiomycetes</taxon>
        <taxon>Chytridiales</taxon>
        <taxon>Chytriomycetaceae</taxon>
        <taxon>Physocladia</taxon>
    </lineage>
</organism>
<feature type="region of interest" description="Disordered" evidence="1">
    <location>
        <begin position="1"/>
        <end position="28"/>
    </location>
</feature>
<feature type="region of interest" description="Disordered" evidence="1">
    <location>
        <begin position="202"/>
        <end position="290"/>
    </location>
</feature>
<dbReference type="Proteomes" id="UP001211907">
    <property type="component" value="Unassembled WGS sequence"/>
</dbReference>